<keyword evidence="17" id="KW-1185">Reference proteome</keyword>
<keyword evidence="8 12" id="KW-0808">Transferase</keyword>
<comment type="subunit">
    <text evidence="4">Hexamer formed by 3 homodimers.</text>
</comment>
<dbReference type="UniPathway" id="UPA00253">
    <property type="reaction ID" value="UER00331"/>
</dbReference>
<dbReference type="SUPFAM" id="SSF54675">
    <property type="entry name" value="Nicotinate/Quinolinate PRTase N-terminal domain-like"/>
    <property type="match status" value="1"/>
</dbReference>
<feature type="binding site" evidence="13">
    <location>
        <begin position="266"/>
        <end position="268"/>
    </location>
    <ligand>
        <name>substrate</name>
    </ligand>
</feature>
<feature type="domain" description="Quinolinate phosphoribosyl transferase N-terminal" evidence="15">
    <location>
        <begin position="29"/>
        <end position="114"/>
    </location>
</feature>
<evidence type="ECO:0000256" key="7">
    <source>
        <dbReference type="ARBA" id="ARBA00022676"/>
    </source>
</evidence>
<comment type="function">
    <text evidence="1">Involved in the catabolism of quinolinic acid (QA).</text>
</comment>
<feature type="binding site" evidence="13">
    <location>
        <position position="104"/>
    </location>
    <ligand>
        <name>substrate</name>
    </ligand>
</feature>
<protein>
    <recommendedName>
        <fullName evidence="11">Probable nicotinate-nucleotide pyrophosphorylase [carboxylating]</fullName>
        <ecNumber evidence="5">2.4.2.19</ecNumber>
    </recommendedName>
    <alternativeName>
        <fullName evidence="9">Quinolinate phosphoribosyltransferase [decarboxylating]</fullName>
    </alternativeName>
</protein>
<keyword evidence="7 12" id="KW-0328">Glycosyltransferase</keyword>
<dbReference type="InterPro" id="IPR036068">
    <property type="entry name" value="Nicotinate_pribotase-like_C"/>
</dbReference>
<dbReference type="PANTHER" id="PTHR32179">
    <property type="entry name" value="NICOTINATE-NUCLEOTIDE PYROPHOSPHORYLASE [CARBOXYLATING]"/>
    <property type="match status" value="1"/>
</dbReference>
<dbReference type="NCBIfam" id="TIGR00078">
    <property type="entry name" value="nadC"/>
    <property type="match status" value="1"/>
</dbReference>
<evidence type="ECO:0000256" key="2">
    <source>
        <dbReference type="ARBA" id="ARBA00004893"/>
    </source>
</evidence>
<dbReference type="GO" id="GO:0005737">
    <property type="term" value="C:cytoplasm"/>
    <property type="evidence" value="ECO:0007669"/>
    <property type="project" value="TreeGrafter"/>
</dbReference>
<dbReference type="OrthoDB" id="9782546at2"/>
<dbReference type="InterPro" id="IPR037128">
    <property type="entry name" value="Quinolinate_PRibosylTase_N_sf"/>
</dbReference>
<evidence type="ECO:0000256" key="4">
    <source>
        <dbReference type="ARBA" id="ARBA00011218"/>
    </source>
</evidence>
<dbReference type="InterPro" id="IPR004393">
    <property type="entry name" value="NadC"/>
</dbReference>
<dbReference type="KEGG" id="fil:BN1229_v1_0092"/>
<dbReference type="Proteomes" id="UP000033187">
    <property type="component" value="Chromosome 1"/>
</dbReference>
<dbReference type="GO" id="GO:0004514">
    <property type="term" value="F:nicotinate-nucleotide diphosphorylase (carboxylating) activity"/>
    <property type="evidence" value="ECO:0007669"/>
    <property type="project" value="UniProtKB-EC"/>
</dbReference>
<dbReference type="AlphaFoldDB" id="A0A0D6J9U1"/>
<feature type="binding site" evidence="13">
    <location>
        <position position="222"/>
    </location>
    <ligand>
        <name>substrate</name>
    </ligand>
</feature>
<dbReference type="EC" id="2.4.2.19" evidence="5"/>
<evidence type="ECO:0000313" key="17">
    <source>
        <dbReference type="Proteomes" id="UP000033187"/>
    </source>
</evidence>
<dbReference type="CDD" id="cd01572">
    <property type="entry name" value="QPRTase"/>
    <property type="match status" value="1"/>
</dbReference>
<feature type="binding site" evidence="13">
    <location>
        <position position="171"/>
    </location>
    <ligand>
        <name>substrate</name>
    </ligand>
</feature>
<evidence type="ECO:0000256" key="9">
    <source>
        <dbReference type="ARBA" id="ARBA00033102"/>
    </source>
</evidence>
<dbReference type="InterPro" id="IPR022412">
    <property type="entry name" value="Quinolinate_PRibosylTrfase_N"/>
</dbReference>
<accession>A0A0D6J9U1</accession>
<evidence type="ECO:0000256" key="1">
    <source>
        <dbReference type="ARBA" id="ARBA00003237"/>
    </source>
</evidence>
<dbReference type="PANTHER" id="PTHR32179:SF3">
    <property type="entry name" value="NICOTINATE-NUCLEOTIDE PYROPHOSPHORYLASE [CARBOXYLATING]"/>
    <property type="match status" value="1"/>
</dbReference>
<dbReference type="InterPro" id="IPR002638">
    <property type="entry name" value="Quinolinate_PRibosylTrfase_C"/>
</dbReference>
<dbReference type="SUPFAM" id="SSF51690">
    <property type="entry name" value="Nicotinate/Quinolinate PRTase C-terminal domain-like"/>
    <property type="match status" value="1"/>
</dbReference>
<feature type="binding site" evidence="13">
    <location>
        <position position="161"/>
    </location>
    <ligand>
        <name>substrate</name>
    </ligand>
</feature>
<dbReference type="FunFam" id="3.90.1170.20:FF:000001">
    <property type="entry name" value="Nicotinate-nucleotide diphosphorylase (Carboxylating)"/>
    <property type="match status" value="1"/>
</dbReference>
<evidence type="ECO:0000256" key="5">
    <source>
        <dbReference type="ARBA" id="ARBA00011944"/>
    </source>
</evidence>
<proteinExistence type="inferred from homology"/>
<dbReference type="InterPro" id="IPR013785">
    <property type="entry name" value="Aldolase_TIM"/>
</dbReference>
<evidence type="ECO:0000313" key="16">
    <source>
        <dbReference type="EMBL" id="CPR14843.1"/>
    </source>
</evidence>
<dbReference type="GO" id="GO:0034213">
    <property type="term" value="P:quinolinate catabolic process"/>
    <property type="evidence" value="ECO:0007669"/>
    <property type="project" value="TreeGrafter"/>
</dbReference>
<dbReference type="InterPro" id="IPR027277">
    <property type="entry name" value="NadC/ModD"/>
</dbReference>
<comment type="similarity">
    <text evidence="3 12">Belongs to the NadC/ModD family.</text>
</comment>
<feature type="binding site" evidence="13">
    <location>
        <begin position="245"/>
        <end position="247"/>
    </location>
    <ligand>
        <name>substrate</name>
    </ligand>
</feature>
<dbReference type="FunFam" id="3.20.20.70:FF:000030">
    <property type="entry name" value="Nicotinate-nucleotide pyrophosphorylase, carboxylating"/>
    <property type="match status" value="1"/>
</dbReference>
<sequence>MTTPGPLPHQTIAQAVDAALAEDLGLLGDITSIATIAPSAQAAAWIATRQPGVISGISLAEYAFRALDPEIDFRIEADDGDSVFPGTPIAQVSGNARAILGAERVALNYLGRLSGIATLTRDYVDAIEGTSATIVDTRKTTPGLRALEKFAVRCGGGQNHRFGLFDAILIKDNHIVAAGGLSAAIERARTTAGHMVKIEVEVDTLQQLREAITHRIDAVLLDNMPPAILREAVAIACGRVLLEASGGVNLTTVRAIAETGVDLISVGALTHSAPVLDLGLDMGYSDA</sequence>
<comment type="pathway">
    <text evidence="2">Cofactor biosynthesis; NAD(+) biosynthesis; nicotinate D-ribonucleotide from quinolinate: step 1/1.</text>
</comment>
<evidence type="ECO:0000256" key="13">
    <source>
        <dbReference type="PIRSR" id="PIRSR006250-1"/>
    </source>
</evidence>
<evidence type="ECO:0000256" key="11">
    <source>
        <dbReference type="ARBA" id="ARBA00069173"/>
    </source>
</evidence>
<keyword evidence="6" id="KW-0662">Pyridine nucleotide biosynthesis</keyword>
<organism evidence="16 17">
    <name type="scientific">Candidatus Filomicrobium marinum</name>
    <dbReference type="NCBI Taxonomy" id="1608628"/>
    <lineage>
        <taxon>Bacteria</taxon>
        <taxon>Pseudomonadati</taxon>
        <taxon>Pseudomonadota</taxon>
        <taxon>Alphaproteobacteria</taxon>
        <taxon>Hyphomicrobiales</taxon>
        <taxon>Hyphomicrobiaceae</taxon>
        <taxon>Filomicrobium</taxon>
    </lineage>
</organism>
<dbReference type="RefSeq" id="WP_046475305.1">
    <property type="nucleotide sequence ID" value="NZ_LN829118.1"/>
</dbReference>
<evidence type="ECO:0000256" key="3">
    <source>
        <dbReference type="ARBA" id="ARBA00009400"/>
    </source>
</evidence>
<dbReference type="GO" id="GO:0009435">
    <property type="term" value="P:NAD+ biosynthetic process"/>
    <property type="evidence" value="ECO:0007669"/>
    <property type="project" value="UniProtKB-UniPathway"/>
</dbReference>
<name>A0A0D6J9U1_9HYPH</name>
<dbReference type="Pfam" id="PF01729">
    <property type="entry name" value="QRPTase_C"/>
    <property type="match status" value="1"/>
</dbReference>
<evidence type="ECO:0000256" key="12">
    <source>
        <dbReference type="PIRNR" id="PIRNR006250"/>
    </source>
</evidence>
<feature type="domain" description="Quinolinate phosphoribosyl transferase C-terminal" evidence="14">
    <location>
        <begin position="116"/>
        <end position="281"/>
    </location>
</feature>
<dbReference type="Pfam" id="PF02749">
    <property type="entry name" value="QRPTase_N"/>
    <property type="match status" value="1"/>
</dbReference>
<evidence type="ECO:0000256" key="10">
    <source>
        <dbReference type="ARBA" id="ARBA00047445"/>
    </source>
</evidence>
<evidence type="ECO:0000256" key="8">
    <source>
        <dbReference type="ARBA" id="ARBA00022679"/>
    </source>
</evidence>
<dbReference type="KEGG" id="fiy:BN1229_v1_0095"/>
<feature type="binding site" evidence="13">
    <location>
        <begin position="137"/>
        <end position="139"/>
    </location>
    <ligand>
        <name>substrate</name>
    </ligand>
</feature>
<dbReference type="Gene3D" id="3.90.1170.20">
    <property type="entry name" value="Quinolinate phosphoribosyl transferase, N-terminal domain"/>
    <property type="match status" value="1"/>
</dbReference>
<dbReference type="Gene3D" id="3.20.20.70">
    <property type="entry name" value="Aldolase class I"/>
    <property type="match status" value="1"/>
</dbReference>
<dbReference type="PIRSF" id="PIRSF006250">
    <property type="entry name" value="NadC_ModD"/>
    <property type="match status" value="1"/>
</dbReference>
<gene>
    <name evidence="16" type="primary">nadC</name>
    <name evidence="16" type="ORF">YBN1229_v1_0095</name>
</gene>
<comment type="catalytic activity">
    <reaction evidence="10">
        <text>nicotinate beta-D-ribonucleotide + CO2 + diphosphate = quinolinate + 5-phospho-alpha-D-ribose 1-diphosphate + 2 H(+)</text>
        <dbReference type="Rhea" id="RHEA:12733"/>
        <dbReference type="ChEBI" id="CHEBI:15378"/>
        <dbReference type="ChEBI" id="CHEBI:16526"/>
        <dbReference type="ChEBI" id="CHEBI:29959"/>
        <dbReference type="ChEBI" id="CHEBI:33019"/>
        <dbReference type="ChEBI" id="CHEBI:57502"/>
        <dbReference type="ChEBI" id="CHEBI:58017"/>
        <dbReference type="EC" id="2.4.2.19"/>
    </reaction>
</comment>
<evidence type="ECO:0000259" key="14">
    <source>
        <dbReference type="Pfam" id="PF01729"/>
    </source>
</evidence>
<dbReference type="EMBL" id="LN829119">
    <property type="protein sequence ID" value="CPR14843.1"/>
    <property type="molecule type" value="Genomic_DNA"/>
</dbReference>
<evidence type="ECO:0000259" key="15">
    <source>
        <dbReference type="Pfam" id="PF02749"/>
    </source>
</evidence>
<evidence type="ECO:0000256" key="6">
    <source>
        <dbReference type="ARBA" id="ARBA00022642"/>
    </source>
</evidence>
<feature type="binding site" evidence="13">
    <location>
        <position position="201"/>
    </location>
    <ligand>
        <name>substrate</name>
    </ligand>
</feature>
<reference evidence="17" key="1">
    <citation type="submission" date="2015-02" db="EMBL/GenBank/DDBJ databases">
        <authorList>
            <person name="Chooi Y.-H."/>
        </authorList>
    </citation>
    <scope>NUCLEOTIDE SEQUENCE [LARGE SCALE GENOMIC DNA]</scope>
    <source>
        <strain evidence="17">strain Y</strain>
    </source>
</reference>